<dbReference type="Proteomes" id="UP001526166">
    <property type="component" value="Unassembled WGS sequence"/>
</dbReference>
<name>A0ABT3A308_9RHOB</name>
<dbReference type="RefSeq" id="WP_263848672.1">
    <property type="nucleotide sequence ID" value="NZ_JAOWKW010000023.1"/>
</dbReference>
<organism evidence="1 2">
    <name type="scientific">Sedimentimonas flavescens</name>
    <dbReference type="NCBI Taxonomy" id="2851012"/>
    <lineage>
        <taxon>Bacteria</taxon>
        <taxon>Pseudomonadati</taxon>
        <taxon>Pseudomonadota</taxon>
        <taxon>Alphaproteobacteria</taxon>
        <taxon>Rhodobacterales</taxon>
        <taxon>Rhodobacter group</taxon>
        <taxon>Sedimentimonas</taxon>
    </lineage>
</organism>
<dbReference type="EMBL" id="JAOWKW010000023">
    <property type="protein sequence ID" value="MCV2880385.1"/>
    <property type="molecule type" value="Genomic_DNA"/>
</dbReference>
<evidence type="ECO:0000313" key="1">
    <source>
        <dbReference type="EMBL" id="MCV2880385.1"/>
    </source>
</evidence>
<gene>
    <name evidence="1" type="ORF">OE699_16285</name>
</gene>
<protein>
    <submittedName>
        <fullName evidence="1">DUF3489 domain-containing protein</fullName>
    </submittedName>
</protein>
<dbReference type="InterPro" id="IPR021880">
    <property type="entry name" value="DUF3489"/>
</dbReference>
<comment type="caution">
    <text evidence="1">The sequence shown here is derived from an EMBL/GenBank/DDBJ whole genome shotgun (WGS) entry which is preliminary data.</text>
</comment>
<reference evidence="1 2" key="1">
    <citation type="submission" date="2022-10" db="EMBL/GenBank/DDBJ databases">
        <title>Sinirhodobacter sp. nov., isolated from ocean surface sediments.</title>
        <authorList>
            <person name="He W."/>
            <person name="Wang L."/>
            <person name="Zhang D.-F."/>
        </authorList>
    </citation>
    <scope>NUCLEOTIDE SEQUENCE [LARGE SCALE GENOMIC DNA]</scope>
    <source>
        <strain evidence="1 2">WL0115</strain>
    </source>
</reference>
<evidence type="ECO:0000313" key="2">
    <source>
        <dbReference type="Proteomes" id="UP001526166"/>
    </source>
</evidence>
<dbReference type="Pfam" id="PF11994">
    <property type="entry name" value="DUF3489"/>
    <property type="match status" value="1"/>
</dbReference>
<keyword evidence="2" id="KW-1185">Reference proteome</keyword>
<sequence>MPRTTKIQIVRDLLSSETGATLEALCAATGWQSHSVRAALSGLRKDGTVILREASDDAQRPDARYRITAAPEVSA</sequence>
<accession>A0ABT3A308</accession>
<proteinExistence type="predicted"/>